<feature type="transmembrane region" description="Helical" evidence="2">
    <location>
        <begin position="245"/>
        <end position="264"/>
    </location>
</feature>
<dbReference type="AlphaFoldDB" id="A0AAW1PY60"/>
<dbReference type="Proteomes" id="UP001489004">
    <property type="component" value="Unassembled WGS sequence"/>
</dbReference>
<dbReference type="InterPro" id="IPR053240">
    <property type="entry name" value="VTT_domain"/>
</dbReference>
<feature type="compositionally biased region" description="Low complexity" evidence="1">
    <location>
        <begin position="98"/>
        <end position="110"/>
    </location>
</feature>
<proteinExistence type="predicted"/>
<evidence type="ECO:0000313" key="4">
    <source>
        <dbReference type="EMBL" id="KAK9813128.1"/>
    </source>
</evidence>
<dbReference type="EMBL" id="JALJOR010000008">
    <property type="protein sequence ID" value="KAK9813128.1"/>
    <property type="molecule type" value="Genomic_DNA"/>
</dbReference>
<feature type="transmembrane region" description="Helical" evidence="2">
    <location>
        <begin position="118"/>
        <end position="138"/>
    </location>
</feature>
<keyword evidence="2" id="KW-1133">Transmembrane helix</keyword>
<evidence type="ECO:0000256" key="1">
    <source>
        <dbReference type="SAM" id="MobiDB-lite"/>
    </source>
</evidence>
<organism evidence="4 5">
    <name type="scientific">[Myrmecia] bisecta</name>
    <dbReference type="NCBI Taxonomy" id="41462"/>
    <lineage>
        <taxon>Eukaryota</taxon>
        <taxon>Viridiplantae</taxon>
        <taxon>Chlorophyta</taxon>
        <taxon>core chlorophytes</taxon>
        <taxon>Trebouxiophyceae</taxon>
        <taxon>Trebouxiales</taxon>
        <taxon>Trebouxiaceae</taxon>
        <taxon>Myrmecia</taxon>
    </lineage>
</organism>
<dbReference type="PANTHER" id="PTHR46826">
    <property type="match status" value="1"/>
</dbReference>
<dbReference type="Pfam" id="PF09335">
    <property type="entry name" value="VTT_dom"/>
    <property type="match status" value="1"/>
</dbReference>
<evidence type="ECO:0000256" key="2">
    <source>
        <dbReference type="SAM" id="Phobius"/>
    </source>
</evidence>
<evidence type="ECO:0000313" key="5">
    <source>
        <dbReference type="Proteomes" id="UP001489004"/>
    </source>
</evidence>
<accession>A0AAW1PY60</accession>
<feature type="compositionally biased region" description="Basic and acidic residues" evidence="1">
    <location>
        <begin position="63"/>
        <end position="77"/>
    </location>
</feature>
<keyword evidence="2" id="KW-0472">Membrane</keyword>
<name>A0AAW1PY60_9CHLO</name>
<dbReference type="PANTHER" id="PTHR46826:SF1">
    <property type="entry name" value="TVP38_TMEM64 FAMILY MEMBRANE PROTEIN YDJX"/>
    <property type="match status" value="1"/>
</dbReference>
<protein>
    <recommendedName>
        <fullName evidence="3">VTT domain-containing protein</fullName>
    </recommendedName>
</protein>
<evidence type="ECO:0000259" key="3">
    <source>
        <dbReference type="Pfam" id="PF09335"/>
    </source>
</evidence>
<reference evidence="4 5" key="1">
    <citation type="journal article" date="2024" name="Nat. Commun.">
        <title>Phylogenomics reveals the evolutionary origins of lichenization in chlorophyte algae.</title>
        <authorList>
            <person name="Puginier C."/>
            <person name="Libourel C."/>
            <person name="Otte J."/>
            <person name="Skaloud P."/>
            <person name="Haon M."/>
            <person name="Grisel S."/>
            <person name="Petersen M."/>
            <person name="Berrin J.G."/>
            <person name="Delaux P.M."/>
            <person name="Dal Grande F."/>
            <person name="Keller J."/>
        </authorList>
    </citation>
    <scope>NUCLEOTIDE SEQUENCE [LARGE SCALE GENOMIC DNA]</scope>
    <source>
        <strain evidence="4 5">SAG 2043</strain>
    </source>
</reference>
<dbReference type="InterPro" id="IPR032816">
    <property type="entry name" value="VTT_dom"/>
</dbReference>
<feature type="transmembrane region" description="Helical" evidence="2">
    <location>
        <begin position="307"/>
        <end position="328"/>
    </location>
</feature>
<gene>
    <name evidence="4" type="ORF">WJX72_009521</name>
</gene>
<keyword evidence="5" id="KW-1185">Reference proteome</keyword>
<feature type="domain" description="VTT" evidence="3">
    <location>
        <begin position="177"/>
        <end position="294"/>
    </location>
</feature>
<feature type="transmembrane region" description="Helical" evidence="2">
    <location>
        <begin position="187"/>
        <end position="213"/>
    </location>
</feature>
<comment type="caution">
    <text evidence="4">The sequence shown here is derived from an EMBL/GenBank/DDBJ whole genome shotgun (WGS) entry which is preliminary data.</text>
</comment>
<feature type="region of interest" description="Disordered" evidence="1">
    <location>
        <begin position="31"/>
        <end position="112"/>
    </location>
</feature>
<feature type="transmembrane region" description="Helical" evidence="2">
    <location>
        <begin position="276"/>
        <end position="295"/>
    </location>
</feature>
<keyword evidence="2" id="KW-0812">Transmembrane</keyword>
<sequence length="350" mass="36479">MLSTCANLRIAQSTSGLSCWHSATCRPGPLVKPGCSRRLSAPSKSGRSRGRCLNGRIQAAKAEIQEPDVRVDEDSQHHNGARSPLDYAHSRGGPAETSGSSGSADGSSGEADSRKARMMGVAGLVAGLAVLLGAGYAFKGQIRGFVDYFIVVVDNFGPLGLLAYGVVYTLLEVLALPAIPLTMTAGVIFGVVPGTLVVSASSVAAATISFLIARYAARDKVLELAQNNPKFKAIDKAINKQGFKVVVLLRLSPLLPLALSNYLYGLTSVDLTSYVLGSWLGMLPGTIAYVIAGDYGRSVIDNGEGGLAIAPWQVALGVGVTVLALGYIGKVAQKALDDVENDESDSPTQQ</sequence>